<dbReference type="SUPFAM" id="SSF49299">
    <property type="entry name" value="PKD domain"/>
    <property type="match status" value="1"/>
</dbReference>
<dbReference type="PANTHER" id="PTHR42754:SF1">
    <property type="entry name" value="LIPOPROTEIN"/>
    <property type="match status" value="1"/>
</dbReference>
<evidence type="ECO:0000313" key="2">
    <source>
        <dbReference type="Proteomes" id="UP000808349"/>
    </source>
</evidence>
<reference evidence="1 2" key="1">
    <citation type="submission" date="2020-10" db="EMBL/GenBank/DDBJ databases">
        <title>Connecting structure to function with the recovery of over 1000 high-quality activated sludge metagenome-assembled genomes encoding full-length rRNA genes using long-read sequencing.</title>
        <authorList>
            <person name="Singleton C.M."/>
            <person name="Petriglieri F."/>
            <person name="Kristensen J.M."/>
            <person name="Kirkegaard R.H."/>
            <person name="Michaelsen T.Y."/>
            <person name="Andersen M.H."/>
            <person name="Karst S.M."/>
            <person name="Dueholm M.S."/>
            <person name="Nielsen P.H."/>
            <person name="Albertsen M."/>
        </authorList>
    </citation>
    <scope>NUCLEOTIDE SEQUENCE [LARGE SCALE GENOMIC DNA]</scope>
    <source>
        <strain evidence="1">Ribe_18-Q3-R11-54_BAT3C.373</strain>
    </source>
</reference>
<comment type="caution">
    <text evidence="1">The sequence shown here is derived from an EMBL/GenBank/DDBJ whole genome shotgun (WGS) entry which is preliminary data.</text>
</comment>
<gene>
    <name evidence="1" type="ORF">IPO85_03780</name>
</gene>
<dbReference type="PANTHER" id="PTHR42754">
    <property type="entry name" value="ENDOGLUCANASE"/>
    <property type="match status" value="1"/>
</dbReference>
<organism evidence="1 2">
    <name type="scientific">Candidatus Defluviibacterium haderslevense</name>
    <dbReference type="NCBI Taxonomy" id="2981993"/>
    <lineage>
        <taxon>Bacteria</taxon>
        <taxon>Pseudomonadati</taxon>
        <taxon>Bacteroidota</taxon>
        <taxon>Saprospiria</taxon>
        <taxon>Saprospirales</taxon>
        <taxon>Saprospiraceae</taxon>
        <taxon>Candidatus Defluviibacterium</taxon>
    </lineage>
</organism>
<sequence>MRLIIKEIIHSTIFCIMFCFSIQTFAQNIQFQKLYYSKAFTLGIKNSYTNFYDVESFSDGGFVTLGFLTDTFNRSEGIITKYDCLGNPIWSKGLGPSGSPTNTNMGIVEADSGDVVFTFSLGTGFFQASILCGRISATGKVKWMRRIGNNLEFGRDIVMTRDSGFVVVGSTGSYGSDRIADDLYMFKLDRNGNILWTKTYGNPSGTYDEAYAVKTDSEDNLIITGRCIADSTFQAFILKASPLGVPLYFKTYGYHNQRTNAFDLVVDSEDNYLITGFTTLLEENHQSSEYDVFLIKTDSALNTYFTNIYEVSVGSDAGSIGEGLAVLADGSYAIGVSTFAFTAHGASGPNSPNKNALYIINQDGSIKNAFIYNMKGSQYTRVRRSAIGGVIISGFSTAYASNVAFQGLIIKTDDQFLSGCHDIDVTFELSRYQPNWTIADFTYQTNTGQKTLAYTNYKDTSILFRTECASTINLNPLIDGPKQACPNTTVHFKDFSTGDSLAKHIWSIGNDVFEKKGDVDYIFANPGTYKITKIMQYGCISVPYEHIIVISPYQIGRISATLCAGKPFTFNGRELFSAGIYSDTIKLNNSCDSIIILTLSSNSLTNLGTLNDTITCGSSKSQFGLNYSTKGNYVINIKNRDGCDSIIGTIQVAAFSKRVENPSICSGDSYLLNGKEYRKEGIFVDTIRSNSCDEIVTINLKVIIPFVQLNKPDTLFCNQPIFRHGVKIDKPGRSSLIKIPSPSGCDSIFSYNVIIFNCEDCVLVPNIFTPENNEELNKVFRPIKPKDCPAELIRISFNVYNRWGLKVYESNDLSLPGWNGRYKDAPAPMESYIYYLNYDLKFGDDANAVLRNISKKGSVTLIR</sequence>
<dbReference type="EMBL" id="JADKFW010000004">
    <property type="protein sequence ID" value="MBK9716633.1"/>
    <property type="molecule type" value="Genomic_DNA"/>
</dbReference>
<dbReference type="InterPro" id="IPR011047">
    <property type="entry name" value="Quinoprotein_ADH-like_sf"/>
</dbReference>
<accession>A0A9D7S7H6</accession>
<protein>
    <submittedName>
        <fullName evidence="1">Gliding motility-associated C-terminal domain-containing protein</fullName>
    </submittedName>
</protein>
<evidence type="ECO:0000313" key="1">
    <source>
        <dbReference type="EMBL" id="MBK9716633.1"/>
    </source>
</evidence>
<dbReference type="Pfam" id="PF13585">
    <property type="entry name" value="CHU_C"/>
    <property type="match status" value="1"/>
</dbReference>
<proteinExistence type="predicted"/>
<dbReference type="SUPFAM" id="SSF50998">
    <property type="entry name" value="Quinoprotein alcohol dehydrogenase-like"/>
    <property type="match status" value="1"/>
</dbReference>
<dbReference type="Proteomes" id="UP000808349">
    <property type="component" value="Unassembled WGS sequence"/>
</dbReference>
<dbReference type="AlphaFoldDB" id="A0A9D7S7H6"/>
<name>A0A9D7S7H6_9BACT</name>
<dbReference type="InterPro" id="IPR035986">
    <property type="entry name" value="PKD_dom_sf"/>
</dbReference>